<proteinExistence type="inferred from homology"/>
<feature type="signal peptide" evidence="9">
    <location>
        <begin position="1"/>
        <end position="19"/>
    </location>
</feature>
<evidence type="ECO:0000256" key="3">
    <source>
        <dbReference type="ARBA" id="ARBA00005227"/>
    </source>
</evidence>
<dbReference type="PANTHER" id="PTHR10766:SF177">
    <property type="entry name" value="TRANSMEMBRANE 9 SUPERFAMILY MEMBER 1"/>
    <property type="match status" value="1"/>
</dbReference>
<evidence type="ECO:0000256" key="2">
    <source>
        <dbReference type="ARBA" id="ARBA00004653"/>
    </source>
</evidence>
<dbReference type="GO" id="GO:0072657">
    <property type="term" value="P:protein localization to membrane"/>
    <property type="evidence" value="ECO:0007669"/>
    <property type="project" value="TreeGrafter"/>
</dbReference>
<comment type="caution">
    <text evidence="10">The sequence shown here is derived from an EMBL/GenBank/DDBJ whole genome shotgun (WGS) entry which is preliminary data.</text>
</comment>
<evidence type="ECO:0000256" key="6">
    <source>
        <dbReference type="ARBA" id="ARBA00022753"/>
    </source>
</evidence>
<dbReference type="PANTHER" id="PTHR10766">
    <property type="entry name" value="TRANSMEMBRANE 9 SUPERFAMILY PROTEIN"/>
    <property type="match status" value="1"/>
</dbReference>
<name>A0A9D5HLP7_9LILI</name>
<dbReference type="GO" id="GO:0000139">
    <property type="term" value="C:Golgi membrane"/>
    <property type="evidence" value="ECO:0007669"/>
    <property type="project" value="UniProtKB-SubCell"/>
</dbReference>
<keyword evidence="7 9" id="KW-1133">Transmembrane helix</keyword>
<evidence type="ECO:0000313" key="10">
    <source>
        <dbReference type="EMBL" id="KAJ0981229.1"/>
    </source>
</evidence>
<evidence type="ECO:0000256" key="4">
    <source>
        <dbReference type="ARBA" id="ARBA00022692"/>
    </source>
</evidence>
<comment type="subcellular location">
    <subcellularLocation>
        <location evidence="1">Endosome membrane</location>
        <topology evidence="1">Multi-pass membrane protein</topology>
    </subcellularLocation>
    <subcellularLocation>
        <location evidence="2">Golgi apparatus membrane</location>
        <topology evidence="2">Multi-pass membrane protein</topology>
    </subcellularLocation>
</comment>
<keyword evidence="8 9" id="KW-0472">Membrane</keyword>
<dbReference type="Proteomes" id="UP001085076">
    <property type="component" value="Miscellaneous, Linkage group lg02"/>
</dbReference>
<feature type="transmembrane region" description="Helical" evidence="9">
    <location>
        <begin position="506"/>
        <end position="525"/>
    </location>
</feature>
<evidence type="ECO:0000313" key="11">
    <source>
        <dbReference type="Proteomes" id="UP001085076"/>
    </source>
</evidence>
<feature type="transmembrane region" description="Helical" evidence="9">
    <location>
        <begin position="346"/>
        <end position="368"/>
    </location>
</feature>
<keyword evidence="11" id="KW-1185">Reference proteome</keyword>
<feature type="transmembrane region" description="Helical" evidence="9">
    <location>
        <begin position="213"/>
        <end position="238"/>
    </location>
</feature>
<dbReference type="Pfam" id="PF02990">
    <property type="entry name" value="EMP70"/>
    <property type="match status" value="1"/>
</dbReference>
<organism evidence="10 11">
    <name type="scientific">Dioscorea zingiberensis</name>
    <dbReference type="NCBI Taxonomy" id="325984"/>
    <lineage>
        <taxon>Eukaryota</taxon>
        <taxon>Viridiplantae</taxon>
        <taxon>Streptophyta</taxon>
        <taxon>Embryophyta</taxon>
        <taxon>Tracheophyta</taxon>
        <taxon>Spermatophyta</taxon>
        <taxon>Magnoliopsida</taxon>
        <taxon>Liliopsida</taxon>
        <taxon>Dioscoreales</taxon>
        <taxon>Dioscoreaceae</taxon>
        <taxon>Dioscorea</taxon>
    </lineage>
</organism>
<keyword evidence="5 9" id="KW-0732">Signal</keyword>
<dbReference type="EMBL" id="JAGGNH010000002">
    <property type="protein sequence ID" value="KAJ0981229.1"/>
    <property type="molecule type" value="Genomic_DNA"/>
</dbReference>
<gene>
    <name evidence="10" type="ORF">J5N97_009484</name>
</gene>
<keyword evidence="4 9" id="KW-0812">Transmembrane</keyword>
<feature type="chain" id="PRO_5039761016" description="Transmembrane 9 superfamily member" evidence="9">
    <location>
        <begin position="20"/>
        <end position="575"/>
    </location>
</feature>
<feature type="transmembrane region" description="Helical" evidence="9">
    <location>
        <begin position="380"/>
        <end position="403"/>
    </location>
</feature>
<evidence type="ECO:0000256" key="8">
    <source>
        <dbReference type="ARBA" id="ARBA00023136"/>
    </source>
</evidence>
<feature type="transmembrane region" description="Helical" evidence="9">
    <location>
        <begin position="312"/>
        <end position="334"/>
    </location>
</feature>
<dbReference type="AlphaFoldDB" id="A0A9D5HLP7"/>
<dbReference type="OrthoDB" id="1666796at2759"/>
<evidence type="ECO:0000256" key="7">
    <source>
        <dbReference type="ARBA" id="ARBA00022989"/>
    </source>
</evidence>
<reference evidence="10" key="1">
    <citation type="submission" date="2021-03" db="EMBL/GenBank/DDBJ databases">
        <authorList>
            <person name="Li Z."/>
            <person name="Yang C."/>
        </authorList>
    </citation>
    <scope>NUCLEOTIDE SEQUENCE</scope>
    <source>
        <strain evidence="10">Dzin_1.0</strain>
        <tissue evidence="10">Leaf</tissue>
    </source>
</reference>
<evidence type="ECO:0000256" key="5">
    <source>
        <dbReference type="ARBA" id="ARBA00022729"/>
    </source>
</evidence>
<protein>
    <recommendedName>
        <fullName evidence="9">Transmembrane 9 superfamily member</fullName>
    </recommendedName>
</protein>
<feature type="transmembrane region" description="Helical" evidence="9">
    <location>
        <begin position="468"/>
        <end position="494"/>
    </location>
</feature>
<keyword evidence="6" id="KW-0967">Endosome</keyword>
<evidence type="ECO:0000256" key="1">
    <source>
        <dbReference type="ARBA" id="ARBA00004337"/>
    </source>
</evidence>
<feature type="transmembrane region" description="Helical" evidence="9">
    <location>
        <begin position="537"/>
        <end position="565"/>
    </location>
</feature>
<reference evidence="10" key="2">
    <citation type="journal article" date="2022" name="Hortic Res">
        <title>The genome of Dioscorea zingiberensis sheds light on the biosynthesis, origin and evolution of the medicinally important diosgenin saponins.</title>
        <authorList>
            <person name="Li Y."/>
            <person name="Tan C."/>
            <person name="Li Z."/>
            <person name="Guo J."/>
            <person name="Li S."/>
            <person name="Chen X."/>
            <person name="Wang C."/>
            <person name="Dai X."/>
            <person name="Yang H."/>
            <person name="Song W."/>
            <person name="Hou L."/>
            <person name="Xu J."/>
            <person name="Tong Z."/>
            <person name="Xu A."/>
            <person name="Yuan X."/>
            <person name="Wang W."/>
            <person name="Yang Q."/>
            <person name="Chen L."/>
            <person name="Sun Z."/>
            <person name="Wang K."/>
            <person name="Pan B."/>
            <person name="Chen J."/>
            <person name="Bao Y."/>
            <person name="Liu F."/>
            <person name="Qi X."/>
            <person name="Gang D.R."/>
            <person name="Wen J."/>
            <person name="Li J."/>
        </authorList>
    </citation>
    <scope>NUCLEOTIDE SEQUENCE</scope>
    <source>
        <strain evidence="10">Dzin_1.0</strain>
    </source>
</reference>
<dbReference type="GO" id="GO:0010008">
    <property type="term" value="C:endosome membrane"/>
    <property type="evidence" value="ECO:0007669"/>
    <property type="project" value="UniProtKB-SubCell"/>
</dbReference>
<feature type="transmembrane region" description="Helical" evidence="9">
    <location>
        <begin position="434"/>
        <end position="456"/>
    </location>
</feature>
<dbReference type="InterPro" id="IPR004240">
    <property type="entry name" value="EMP70"/>
</dbReference>
<accession>A0A9D5HLP7</accession>
<sequence>MAAALLALILILGVTTVSSTTSSHRYNASDPVPLYINKIGPYANPIESYRYLDLPFCSSELAREEKETLAQVLDGGRPVVAPFELKFRVDRESNTLCKKRLKREDLAKFRNAIEKSYFFEMYLDGLPIWGFIGDQYWFGSSRFKFSLYRKLEFVIYYNGDRVCTVNMTSHNPVDITEDKEMEVEFMYSVKWKETSIPFERRMDVYIPPEHRHWFSTMSSCILVVLLTGFFAAVLIWVLRNDLAKYAINDDLIIDQEETGWKNIHGDVFRYPKYKSLLAASLGSGTRLLFVLTSMLIIGLFDVFPPFNQGKFGSALILIYVLASFLAGYTSTSFYCQLEGTNWAKNLILTEFLYSGPLFLMFCFLNTIANMYNVNAAMSLGTIFVLLLIWILLGSPLLVLGGIVGKNQKLQFQAPCQTTKCPRDIPPLPWYQRSILKVIIAGILPSIMIYLQLYYILSSLWAYRVYTMYGVLFMVFALLLLVTAFVTVALTYFQLASEDHRWWWRSFFYGGSTGLFIYGYCFYYYAQSNMSSFIQKCFFFGYMACICYAIFLMLATVGFHASMLFVRHIYQSIKCE</sequence>
<comment type="similarity">
    <text evidence="3 9">Belongs to the nonaspanin (TM9SF) (TC 9.A.2) family.</text>
</comment>
<feature type="transmembrane region" description="Helical" evidence="9">
    <location>
        <begin position="276"/>
        <end position="300"/>
    </location>
</feature>
<evidence type="ECO:0000256" key="9">
    <source>
        <dbReference type="RuleBase" id="RU363079"/>
    </source>
</evidence>